<reference evidence="1" key="1">
    <citation type="submission" date="2021-02" db="EMBL/GenBank/DDBJ databases">
        <authorList>
            <consortium name="DOE Joint Genome Institute"/>
            <person name="Ahrendt S."/>
            <person name="Looney B.P."/>
            <person name="Miyauchi S."/>
            <person name="Morin E."/>
            <person name="Drula E."/>
            <person name="Courty P.E."/>
            <person name="Chicoki N."/>
            <person name="Fauchery L."/>
            <person name="Kohler A."/>
            <person name="Kuo A."/>
            <person name="Labutti K."/>
            <person name="Pangilinan J."/>
            <person name="Lipzen A."/>
            <person name="Riley R."/>
            <person name="Andreopoulos W."/>
            <person name="He G."/>
            <person name="Johnson J."/>
            <person name="Barry K.W."/>
            <person name="Grigoriev I.V."/>
            <person name="Nagy L."/>
            <person name="Hibbett D."/>
            <person name="Henrissat B."/>
            <person name="Matheny P.B."/>
            <person name="Labbe J."/>
            <person name="Martin F."/>
        </authorList>
    </citation>
    <scope>NUCLEOTIDE SEQUENCE</scope>
    <source>
        <strain evidence="1">EC-137</strain>
    </source>
</reference>
<evidence type="ECO:0000313" key="2">
    <source>
        <dbReference type="Proteomes" id="UP000814128"/>
    </source>
</evidence>
<protein>
    <submittedName>
        <fullName evidence="1">Uncharacterized protein</fullName>
    </submittedName>
</protein>
<proteinExistence type="predicted"/>
<accession>A0ACB8QP41</accession>
<evidence type="ECO:0000313" key="1">
    <source>
        <dbReference type="EMBL" id="KAI0033460.1"/>
    </source>
</evidence>
<dbReference type="EMBL" id="MU273519">
    <property type="protein sequence ID" value="KAI0033460.1"/>
    <property type="molecule type" value="Genomic_DNA"/>
</dbReference>
<organism evidence="1 2">
    <name type="scientific">Vararia minispora EC-137</name>
    <dbReference type="NCBI Taxonomy" id="1314806"/>
    <lineage>
        <taxon>Eukaryota</taxon>
        <taxon>Fungi</taxon>
        <taxon>Dikarya</taxon>
        <taxon>Basidiomycota</taxon>
        <taxon>Agaricomycotina</taxon>
        <taxon>Agaricomycetes</taxon>
        <taxon>Russulales</taxon>
        <taxon>Lachnocladiaceae</taxon>
        <taxon>Vararia</taxon>
    </lineage>
</organism>
<dbReference type="Proteomes" id="UP000814128">
    <property type="component" value="Unassembled WGS sequence"/>
</dbReference>
<name>A0ACB8QP41_9AGAM</name>
<reference evidence="1" key="2">
    <citation type="journal article" date="2022" name="New Phytol.">
        <title>Evolutionary transition to the ectomycorrhizal habit in the genomes of a hyperdiverse lineage of mushroom-forming fungi.</title>
        <authorList>
            <person name="Looney B."/>
            <person name="Miyauchi S."/>
            <person name="Morin E."/>
            <person name="Drula E."/>
            <person name="Courty P.E."/>
            <person name="Kohler A."/>
            <person name="Kuo A."/>
            <person name="LaButti K."/>
            <person name="Pangilinan J."/>
            <person name="Lipzen A."/>
            <person name="Riley R."/>
            <person name="Andreopoulos W."/>
            <person name="He G."/>
            <person name="Johnson J."/>
            <person name="Nolan M."/>
            <person name="Tritt A."/>
            <person name="Barry K.W."/>
            <person name="Grigoriev I.V."/>
            <person name="Nagy L.G."/>
            <person name="Hibbett D."/>
            <person name="Henrissat B."/>
            <person name="Matheny P.B."/>
            <person name="Labbe J."/>
            <person name="Martin F.M."/>
        </authorList>
    </citation>
    <scope>NUCLEOTIDE SEQUENCE</scope>
    <source>
        <strain evidence="1">EC-137</strain>
    </source>
</reference>
<gene>
    <name evidence="1" type="ORF">K488DRAFT_84901</name>
</gene>
<sequence>MHHEASHPSTWDVGVNAPTPVIYPTPLPDFPDYANDSLSLSPPHADPDSGLSTPPRSRRRLFLQPLSGSYKRSGARASTWDAECIGASLLAIPRRPLKEVAEQEDKPGHVPLSMHPILPIFVSYAIPRTPVDVLFCFRPAVVSTLAASAGTQIPTEFYQLDS</sequence>
<comment type="caution">
    <text evidence="1">The sequence shown here is derived from an EMBL/GenBank/DDBJ whole genome shotgun (WGS) entry which is preliminary data.</text>
</comment>
<keyword evidence="2" id="KW-1185">Reference proteome</keyword>